<comment type="similarity">
    <text evidence="5">In the C-terminal section; belongs to the HTP reductase family.</text>
</comment>
<dbReference type="InterPro" id="IPR016192">
    <property type="entry name" value="APOBEC/CMP_deaminase_Zn-bd"/>
</dbReference>
<evidence type="ECO:0000256" key="10">
    <source>
        <dbReference type="ARBA" id="ARBA00022723"/>
    </source>
</evidence>
<evidence type="ECO:0000256" key="12">
    <source>
        <dbReference type="ARBA" id="ARBA00022857"/>
    </source>
</evidence>
<keyword evidence="12" id="KW-0521">NADP</keyword>
<keyword evidence="13" id="KW-0560">Oxidoreductase</keyword>
<dbReference type="PROSITE" id="PS51747">
    <property type="entry name" value="CYT_DCMP_DEAMINASES_2"/>
    <property type="match status" value="1"/>
</dbReference>
<dbReference type="Proteomes" id="UP000831775">
    <property type="component" value="Chromosome"/>
</dbReference>
<dbReference type="Pfam" id="PF01872">
    <property type="entry name" value="RibD_C"/>
    <property type="match status" value="1"/>
</dbReference>
<dbReference type="EC" id="1.1.1.193" evidence="7"/>
<evidence type="ECO:0000256" key="4">
    <source>
        <dbReference type="ARBA" id="ARBA00005259"/>
    </source>
</evidence>
<evidence type="ECO:0000256" key="5">
    <source>
        <dbReference type="ARBA" id="ARBA00007417"/>
    </source>
</evidence>
<evidence type="ECO:0000313" key="20">
    <source>
        <dbReference type="Proteomes" id="UP000831775"/>
    </source>
</evidence>
<sequence length="417" mass="42698">MPQRDTITDAMRRALALARRGPADNPNPQVGCVILDPEGRIVSEGWHRGAGTPHAEVDALERVPAECRARARDLTAVVTLEPCNHTGRTGPCAVALTEFGSGEARGIGTVVYALGDPGDASSGGADTLRAAGIDVTAGVLAGEARALLAPWLARQARDRATASAPDPGQAPDSASAPEPAAQSARPHVTVKWAQTLDGRAAAADGSSQWITGADARDDVHRRRAEADAILVGTGTLLADNPALTARATAGGLLVPADQQPVPVVLGRREIPAAARIREHPALAAHALAAPIQYSGDDLAGALADLHGRGFRRLFVEGGPSVASALIAEDLVDEVLVYVAPSLLGGPRTALGDIGAASMSGIRHLRIVHTAQLGPDLLIKATVDPLAPAPALTSPTTPPQPQPPTQEGSACSPDSSKK</sequence>
<feature type="region of interest" description="Disordered" evidence="17">
    <location>
        <begin position="158"/>
        <end position="187"/>
    </location>
</feature>
<keyword evidence="9" id="KW-0686">Riboflavin biosynthesis</keyword>
<evidence type="ECO:0000313" key="19">
    <source>
        <dbReference type="EMBL" id="UOQ59752.1"/>
    </source>
</evidence>
<dbReference type="InterPro" id="IPR004794">
    <property type="entry name" value="Eubact_RibD"/>
</dbReference>
<comment type="catalytic activity">
    <reaction evidence="16">
        <text>2,5-diamino-6-hydroxy-4-(5-phosphoribosylamino)-pyrimidine + H2O + H(+) = 5-amino-6-(5-phospho-D-ribosylamino)uracil + NH4(+)</text>
        <dbReference type="Rhea" id="RHEA:21868"/>
        <dbReference type="ChEBI" id="CHEBI:15377"/>
        <dbReference type="ChEBI" id="CHEBI:15378"/>
        <dbReference type="ChEBI" id="CHEBI:28938"/>
        <dbReference type="ChEBI" id="CHEBI:58453"/>
        <dbReference type="ChEBI" id="CHEBI:58614"/>
        <dbReference type="EC" id="3.5.4.26"/>
    </reaction>
</comment>
<gene>
    <name evidence="19" type="ORF">MUN76_11940</name>
</gene>
<keyword evidence="10" id="KW-0479">Metal-binding</keyword>
<feature type="compositionally biased region" description="Polar residues" evidence="17">
    <location>
        <begin position="406"/>
        <end position="417"/>
    </location>
</feature>
<dbReference type="PIRSF" id="PIRSF006769">
    <property type="entry name" value="RibD"/>
    <property type="match status" value="1"/>
</dbReference>
<dbReference type="PANTHER" id="PTHR38011:SF7">
    <property type="entry name" value="2,5-DIAMINO-6-RIBOSYLAMINO-4(3H)-PYRIMIDINONE 5'-PHOSPHATE REDUCTASE"/>
    <property type="match status" value="1"/>
</dbReference>
<dbReference type="InterPro" id="IPR002734">
    <property type="entry name" value="RibDG_C"/>
</dbReference>
<comment type="pathway">
    <text evidence="3">Cofactor biosynthesis; riboflavin biosynthesis; 5-amino-6-(D-ribitylamino)uracil from GTP: step 3/4.</text>
</comment>
<evidence type="ECO:0000256" key="1">
    <source>
        <dbReference type="ARBA" id="ARBA00002151"/>
    </source>
</evidence>
<evidence type="ECO:0000256" key="8">
    <source>
        <dbReference type="ARBA" id="ARBA00019930"/>
    </source>
</evidence>
<dbReference type="PANTHER" id="PTHR38011">
    <property type="entry name" value="DIHYDROFOLATE REDUCTASE FAMILY PROTEIN (AFU_ORTHOLOGUE AFUA_8G06820)"/>
    <property type="match status" value="1"/>
</dbReference>
<accession>A0ABY4FU25</accession>
<feature type="region of interest" description="Disordered" evidence="17">
    <location>
        <begin position="387"/>
        <end position="417"/>
    </location>
</feature>
<comment type="similarity">
    <text evidence="4">In the N-terminal section; belongs to the cytidine and deoxycytidylate deaminase family.</text>
</comment>
<dbReference type="SUPFAM" id="SSF53597">
    <property type="entry name" value="Dihydrofolate reductase-like"/>
    <property type="match status" value="1"/>
</dbReference>
<evidence type="ECO:0000256" key="7">
    <source>
        <dbReference type="ARBA" id="ARBA00013173"/>
    </source>
</evidence>
<evidence type="ECO:0000256" key="2">
    <source>
        <dbReference type="ARBA" id="ARBA00004882"/>
    </source>
</evidence>
<keyword evidence="14" id="KW-0511">Multifunctional enzyme</keyword>
<evidence type="ECO:0000259" key="18">
    <source>
        <dbReference type="PROSITE" id="PS51747"/>
    </source>
</evidence>
<dbReference type="EC" id="3.5.4.26" evidence="6"/>
<evidence type="ECO:0000256" key="14">
    <source>
        <dbReference type="ARBA" id="ARBA00023268"/>
    </source>
</evidence>
<evidence type="ECO:0000256" key="15">
    <source>
        <dbReference type="ARBA" id="ARBA00049861"/>
    </source>
</evidence>
<comment type="catalytic activity">
    <reaction evidence="15">
        <text>5-amino-6-(5-phospho-D-ribitylamino)uracil + NADP(+) = 5-amino-6-(5-phospho-D-ribosylamino)uracil + NADPH + H(+)</text>
        <dbReference type="Rhea" id="RHEA:17845"/>
        <dbReference type="ChEBI" id="CHEBI:15378"/>
        <dbReference type="ChEBI" id="CHEBI:57783"/>
        <dbReference type="ChEBI" id="CHEBI:58349"/>
        <dbReference type="ChEBI" id="CHEBI:58421"/>
        <dbReference type="ChEBI" id="CHEBI:58453"/>
        <dbReference type="EC" id="1.1.1.193"/>
    </reaction>
</comment>
<dbReference type="CDD" id="cd01284">
    <property type="entry name" value="Riboflavin_deaminase-reductase"/>
    <property type="match status" value="1"/>
</dbReference>
<dbReference type="EMBL" id="CP095043">
    <property type="protein sequence ID" value="UOQ59752.1"/>
    <property type="molecule type" value="Genomic_DNA"/>
</dbReference>
<dbReference type="InterPro" id="IPR024072">
    <property type="entry name" value="DHFR-like_dom_sf"/>
</dbReference>
<evidence type="ECO:0000256" key="3">
    <source>
        <dbReference type="ARBA" id="ARBA00004910"/>
    </source>
</evidence>
<feature type="compositionally biased region" description="Low complexity" evidence="17">
    <location>
        <begin position="170"/>
        <end position="184"/>
    </location>
</feature>
<dbReference type="Pfam" id="PF00383">
    <property type="entry name" value="dCMP_cyt_deam_1"/>
    <property type="match status" value="1"/>
</dbReference>
<comment type="pathway">
    <text evidence="2">Cofactor biosynthesis; riboflavin biosynthesis; 5-amino-6-(D-ribitylamino)uracil from GTP: step 2/4.</text>
</comment>
<comment type="function">
    <text evidence="1">Converts 2,5-diamino-6-(ribosylamino)-4(3h)-pyrimidinone 5'-phosphate into 5-amino-6-(ribosylamino)-2,4(1h,3h)-pyrimidinedione 5'-phosphate.</text>
</comment>
<evidence type="ECO:0000256" key="16">
    <source>
        <dbReference type="ARBA" id="ARBA00049886"/>
    </source>
</evidence>
<evidence type="ECO:0000256" key="6">
    <source>
        <dbReference type="ARBA" id="ARBA00012766"/>
    </source>
</evidence>
<dbReference type="SUPFAM" id="SSF53927">
    <property type="entry name" value="Cytidine deaminase-like"/>
    <property type="match status" value="1"/>
</dbReference>
<evidence type="ECO:0000256" key="9">
    <source>
        <dbReference type="ARBA" id="ARBA00022619"/>
    </source>
</evidence>
<proteinExistence type="inferred from homology"/>
<name>A0ABY4FU25_9MICO</name>
<feature type="domain" description="CMP/dCMP-type deaminase" evidence="18">
    <location>
        <begin position="5"/>
        <end position="135"/>
    </location>
</feature>
<dbReference type="PROSITE" id="PS00903">
    <property type="entry name" value="CYT_DCMP_DEAMINASES_1"/>
    <property type="match status" value="1"/>
</dbReference>
<dbReference type="RefSeq" id="WP_244684938.1">
    <property type="nucleotide sequence ID" value="NZ_CP095043.1"/>
</dbReference>
<dbReference type="Gene3D" id="3.40.430.10">
    <property type="entry name" value="Dihydrofolate Reductase, subunit A"/>
    <property type="match status" value="1"/>
</dbReference>
<dbReference type="Gene3D" id="3.40.140.10">
    <property type="entry name" value="Cytidine Deaminase, domain 2"/>
    <property type="match status" value="1"/>
</dbReference>
<dbReference type="InterPro" id="IPR002125">
    <property type="entry name" value="CMP_dCMP_dom"/>
</dbReference>
<keyword evidence="20" id="KW-1185">Reference proteome</keyword>
<dbReference type="InterPro" id="IPR016193">
    <property type="entry name" value="Cytidine_deaminase-like"/>
</dbReference>
<evidence type="ECO:0000256" key="17">
    <source>
        <dbReference type="SAM" id="MobiDB-lite"/>
    </source>
</evidence>
<dbReference type="InterPro" id="IPR050765">
    <property type="entry name" value="Riboflavin_Biosynth_HTPR"/>
</dbReference>
<organism evidence="19 20">
    <name type="scientific">Leucobacter rhizosphaerae</name>
    <dbReference type="NCBI Taxonomy" id="2932245"/>
    <lineage>
        <taxon>Bacteria</taxon>
        <taxon>Bacillati</taxon>
        <taxon>Actinomycetota</taxon>
        <taxon>Actinomycetes</taxon>
        <taxon>Micrococcales</taxon>
        <taxon>Microbacteriaceae</taxon>
        <taxon>Leucobacter</taxon>
    </lineage>
</organism>
<evidence type="ECO:0000256" key="13">
    <source>
        <dbReference type="ARBA" id="ARBA00023002"/>
    </source>
</evidence>
<evidence type="ECO:0000256" key="11">
    <source>
        <dbReference type="ARBA" id="ARBA00022833"/>
    </source>
</evidence>
<keyword evidence="11" id="KW-0862">Zinc</keyword>
<reference evidence="19 20" key="1">
    <citation type="submission" date="2022-04" db="EMBL/GenBank/DDBJ databases">
        <title>Leucobacter sp. isolated from rhizosphere of onion.</title>
        <authorList>
            <person name="Won M."/>
            <person name="Lee C.-M."/>
            <person name="Woen H.-Y."/>
            <person name="Kwon S.-W."/>
        </authorList>
    </citation>
    <scope>NUCLEOTIDE SEQUENCE [LARGE SCALE GENOMIC DNA]</scope>
    <source>
        <strain evidence="19 20">H25R-14</strain>
    </source>
</reference>
<protein>
    <recommendedName>
        <fullName evidence="8">Riboflavin biosynthesis protein RibD</fullName>
        <ecNumber evidence="7">1.1.1.193</ecNumber>
        <ecNumber evidence="6">3.5.4.26</ecNumber>
    </recommendedName>
</protein>